<dbReference type="PANTHER" id="PTHR34580">
    <property type="match status" value="1"/>
</dbReference>
<dbReference type="SUPFAM" id="SSF46785">
    <property type="entry name" value="Winged helix' DNA-binding domain"/>
    <property type="match status" value="1"/>
</dbReference>
<dbReference type="GO" id="GO:0003677">
    <property type="term" value="F:DNA binding"/>
    <property type="evidence" value="ECO:0007669"/>
    <property type="project" value="UniProtKB-KW"/>
</dbReference>
<evidence type="ECO:0000313" key="4">
    <source>
        <dbReference type="Proteomes" id="UP000585437"/>
    </source>
</evidence>
<dbReference type="PROSITE" id="PS52050">
    <property type="entry name" value="WYL"/>
    <property type="match status" value="1"/>
</dbReference>
<dbReference type="EMBL" id="JACHBU010000009">
    <property type="protein sequence ID" value="MBB6510551.1"/>
    <property type="molecule type" value="Genomic_DNA"/>
</dbReference>
<comment type="caution">
    <text evidence="3">The sequence shown here is derived from an EMBL/GenBank/DDBJ whole genome shotgun (WGS) entry which is preliminary data.</text>
</comment>
<protein>
    <submittedName>
        <fullName evidence="3">Putative DNA-binding transcriptional regulator YafY</fullName>
    </submittedName>
</protein>
<dbReference type="Pfam" id="PF13280">
    <property type="entry name" value="WYL"/>
    <property type="match status" value="1"/>
</dbReference>
<keyword evidence="4" id="KW-1185">Reference proteome</keyword>
<dbReference type="Pfam" id="PF08279">
    <property type="entry name" value="HTH_11"/>
    <property type="match status" value="1"/>
</dbReference>
<evidence type="ECO:0000259" key="1">
    <source>
        <dbReference type="Pfam" id="PF08279"/>
    </source>
</evidence>
<dbReference type="InterPro" id="IPR013196">
    <property type="entry name" value="HTH_11"/>
</dbReference>
<evidence type="ECO:0000259" key="2">
    <source>
        <dbReference type="Pfam" id="PF13280"/>
    </source>
</evidence>
<name>A0A7X0JPQ8_9HYPH</name>
<dbReference type="InterPro" id="IPR036390">
    <property type="entry name" value="WH_DNA-bd_sf"/>
</dbReference>
<dbReference type="PANTHER" id="PTHR34580:SF3">
    <property type="entry name" value="PROTEIN PAFB"/>
    <property type="match status" value="1"/>
</dbReference>
<organism evidence="3 4">
    <name type="scientific">Rhizobium soli</name>
    <dbReference type="NCBI Taxonomy" id="424798"/>
    <lineage>
        <taxon>Bacteria</taxon>
        <taxon>Pseudomonadati</taxon>
        <taxon>Pseudomonadota</taxon>
        <taxon>Alphaproteobacteria</taxon>
        <taxon>Hyphomicrobiales</taxon>
        <taxon>Rhizobiaceae</taxon>
        <taxon>Rhizobium/Agrobacterium group</taxon>
        <taxon>Rhizobium</taxon>
    </lineage>
</organism>
<feature type="domain" description="WYL" evidence="2">
    <location>
        <begin position="117"/>
        <end position="182"/>
    </location>
</feature>
<dbReference type="AlphaFoldDB" id="A0A7X0JPQ8"/>
<sequence length="214" mass="23646">MTGRDLAVKLEVSVRTVYRDCNTLQAMGIPIEGEAGVGFVMRKGYDLPPLAFSAGEQEAIIIGLRMLGRTGDPVLLSAAESAISKLITAASISERKTDATRFVSQAGAPTAAVTTTSMIREAISSEKKTQITYTDNTSTSTRRTVWPLSLIYYPDASVLSAWCELRGDFRHFRLDRVTDIQVLSLDFRGDGERLRREWRNREDWPLSHPGAFGS</sequence>
<reference evidence="3 4" key="1">
    <citation type="submission" date="2020-08" db="EMBL/GenBank/DDBJ databases">
        <title>The Agave Microbiome: Exploring the role of microbial communities in plant adaptations to desert environments.</title>
        <authorList>
            <person name="Partida-Martinez L.P."/>
        </authorList>
    </citation>
    <scope>NUCLEOTIDE SEQUENCE [LARGE SCALE GENOMIC DNA]</scope>
    <source>
        <strain evidence="3 4">AS3.12</strain>
    </source>
</reference>
<dbReference type="InterPro" id="IPR026881">
    <property type="entry name" value="WYL_dom"/>
</dbReference>
<gene>
    <name evidence="3" type="ORF">F4695_003942</name>
</gene>
<feature type="domain" description="Helix-turn-helix type 11" evidence="1">
    <location>
        <begin position="2"/>
        <end position="39"/>
    </location>
</feature>
<accession>A0A7X0JPQ8</accession>
<dbReference type="Proteomes" id="UP000585437">
    <property type="component" value="Unassembled WGS sequence"/>
</dbReference>
<proteinExistence type="predicted"/>
<keyword evidence="3" id="KW-0238">DNA-binding</keyword>
<evidence type="ECO:0000313" key="3">
    <source>
        <dbReference type="EMBL" id="MBB6510551.1"/>
    </source>
</evidence>
<dbReference type="Gene3D" id="1.10.10.10">
    <property type="entry name" value="Winged helix-like DNA-binding domain superfamily/Winged helix DNA-binding domain"/>
    <property type="match status" value="1"/>
</dbReference>
<dbReference type="InterPro" id="IPR051534">
    <property type="entry name" value="CBASS_pafABC_assoc_protein"/>
</dbReference>
<dbReference type="InterPro" id="IPR036388">
    <property type="entry name" value="WH-like_DNA-bd_sf"/>
</dbReference>